<comment type="catalytic activity">
    <reaction evidence="12">
        <text>Cleavage of a -Pro-|-Xaa bond to release a C-terminal amino acid.</text>
        <dbReference type="EC" id="3.4.16.2"/>
    </reaction>
</comment>
<dbReference type="Pfam" id="PF05577">
    <property type="entry name" value="Peptidase_S28"/>
    <property type="match status" value="1"/>
</dbReference>
<keyword evidence="18" id="KW-0812">Transmembrane</keyword>
<keyword evidence="4" id="KW-0121">Carboxypeptidase</keyword>
<evidence type="ECO:0000256" key="6">
    <source>
        <dbReference type="ARBA" id="ARBA00022729"/>
    </source>
</evidence>
<evidence type="ECO:0000256" key="15">
    <source>
        <dbReference type="ARBA" id="ARBA00073691"/>
    </source>
</evidence>
<protein>
    <recommendedName>
        <fullName evidence="15">Lysosomal Pro-X carboxypeptidase</fullName>
        <ecNumber evidence="14">3.4.16.2</ecNumber>
    </recommendedName>
    <alternativeName>
        <fullName evidence="17">Proline carboxypeptidase</fullName>
    </alternativeName>
    <alternativeName>
        <fullName evidence="16">Prolylcarboxypeptidase</fullName>
    </alternativeName>
</protein>
<dbReference type="PANTHER" id="PTHR11010">
    <property type="entry name" value="PROTEASE S28 PRO-X CARBOXYPEPTIDASE-RELATED"/>
    <property type="match status" value="1"/>
</dbReference>
<gene>
    <name evidence="20" type="ORF">NP493_253g00026</name>
</gene>
<keyword evidence="18" id="KW-1133">Transmembrane helix</keyword>
<dbReference type="FunFam" id="1.20.120.980:FF:000002">
    <property type="entry name" value="lysosomal Pro-X carboxypeptidase"/>
    <property type="match status" value="1"/>
</dbReference>
<comment type="subunit">
    <text evidence="3">Homodimer.</text>
</comment>
<dbReference type="InterPro" id="IPR029058">
    <property type="entry name" value="AB_hydrolase_fold"/>
</dbReference>
<keyword evidence="18" id="KW-0472">Membrane</keyword>
<evidence type="ECO:0000256" key="16">
    <source>
        <dbReference type="ARBA" id="ARBA00076475"/>
    </source>
</evidence>
<evidence type="ECO:0000256" key="14">
    <source>
        <dbReference type="ARBA" id="ARBA00066456"/>
    </source>
</evidence>
<feature type="signal peptide" evidence="19">
    <location>
        <begin position="1"/>
        <end position="16"/>
    </location>
</feature>
<evidence type="ECO:0000256" key="3">
    <source>
        <dbReference type="ARBA" id="ARBA00011738"/>
    </source>
</evidence>
<dbReference type="SUPFAM" id="SSF53474">
    <property type="entry name" value="alpha/beta-Hydrolases"/>
    <property type="match status" value="1"/>
</dbReference>
<dbReference type="InterPro" id="IPR042269">
    <property type="entry name" value="Ser_carbopepase_S28_SKS"/>
</dbReference>
<comment type="similarity">
    <text evidence="2">Belongs to the peptidase S28 family.</text>
</comment>
<dbReference type="Gene3D" id="3.40.50.1820">
    <property type="entry name" value="alpha/beta hydrolase"/>
    <property type="match status" value="1"/>
</dbReference>
<evidence type="ECO:0000256" key="12">
    <source>
        <dbReference type="ARBA" id="ARBA00052013"/>
    </source>
</evidence>
<evidence type="ECO:0000256" key="1">
    <source>
        <dbReference type="ARBA" id="ARBA00004371"/>
    </source>
</evidence>
<name>A0AAD9NYF6_RIDPI</name>
<comment type="function">
    <text evidence="13">Cleaves C-terminal amino acids linked to proline in peptides such as angiotensin II, III and des-Arg9-bradykinin. This cleavage occurs at acidic pH, but enzymatic activity is retained with some substrates at neutral pH.</text>
</comment>
<keyword evidence="7" id="KW-0378">Hydrolase</keyword>
<evidence type="ECO:0000256" key="17">
    <source>
        <dbReference type="ARBA" id="ARBA00076608"/>
    </source>
</evidence>
<evidence type="ECO:0000256" key="7">
    <source>
        <dbReference type="ARBA" id="ARBA00022801"/>
    </source>
</evidence>
<organism evidence="20 21">
    <name type="scientific">Ridgeia piscesae</name>
    <name type="common">Tubeworm</name>
    <dbReference type="NCBI Taxonomy" id="27915"/>
    <lineage>
        <taxon>Eukaryota</taxon>
        <taxon>Metazoa</taxon>
        <taxon>Spiralia</taxon>
        <taxon>Lophotrochozoa</taxon>
        <taxon>Annelida</taxon>
        <taxon>Polychaeta</taxon>
        <taxon>Sedentaria</taxon>
        <taxon>Canalipalpata</taxon>
        <taxon>Sabellida</taxon>
        <taxon>Siboglinidae</taxon>
        <taxon>Ridgeia</taxon>
    </lineage>
</organism>
<evidence type="ECO:0000256" key="5">
    <source>
        <dbReference type="ARBA" id="ARBA00022670"/>
    </source>
</evidence>
<keyword evidence="11" id="KW-0458">Lysosome</keyword>
<proteinExistence type="inferred from homology"/>
<evidence type="ECO:0000313" key="21">
    <source>
        <dbReference type="Proteomes" id="UP001209878"/>
    </source>
</evidence>
<dbReference type="GO" id="GO:0005764">
    <property type="term" value="C:lysosome"/>
    <property type="evidence" value="ECO:0007669"/>
    <property type="project" value="UniProtKB-SubCell"/>
</dbReference>
<dbReference type="Proteomes" id="UP001209878">
    <property type="component" value="Unassembled WGS sequence"/>
</dbReference>
<comment type="caution">
    <text evidence="20">The sequence shown here is derived from an EMBL/GenBank/DDBJ whole genome shotgun (WGS) entry which is preliminary data.</text>
</comment>
<sequence>MEAIVVLLFLVPCLLAYDNLQLDTNLESNAVNVPYGLGKIEVKYKTFYFEEAVDHFSYANSDTFKLRYLLADQFWAGNGAPIFLYTGNEGDITWFCNNTGLMWEWAPDFKALLVFAEHRYYGKSMPYGDESYKGLEHLGYLTSEQALADFAALITHLKATLPGAATSPVIAFGGSYGGMLTAWMRMKYPHIVAGGLAASAPIWEFGDLVPCGKFNEIVSKDFEKSGPNCAQNIRKSWPAISKMAATEQGRKSLAKVLRLCDPLKGQKDVDDLKGWLMNIWTNLAMVDYPYAASFLEPLPAWPIRAVCSHMTRSDLEGEDLLASVADALNVYFNYTGGTQCFNASQQSTSSMSDVGWDFQACTEMVMPLCSDGVHDMFEPGPWNYSHYAAVCKEKWGVTPRPNWIQEQYGGRNITSASNIIFSNGLLDPWSAGGVKISLAETLVAIVIPEGAHHLDLRASNPADPHSVIVARHEEKQLVRHWIQQHDQHHRPCLDNVLASRKGWLRTGDMISSPGIIILMIVVVAIFLTIGLLLRSNRSHKPMPPYSINEKAETALS</sequence>
<evidence type="ECO:0000256" key="10">
    <source>
        <dbReference type="ARBA" id="ARBA00023180"/>
    </source>
</evidence>
<evidence type="ECO:0000256" key="18">
    <source>
        <dbReference type="SAM" id="Phobius"/>
    </source>
</evidence>
<evidence type="ECO:0000256" key="8">
    <source>
        <dbReference type="ARBA" id="ARBA00023145"/>
    </source>
</evidence>
<evidence type="ECO:0000256" key="13">
    <source>
        <dbReference type="ARBA" id="ARBA00059701"/>
    </source>
</evidence>
<feature type="chain" id="PRO_5042063193" description="Lysosomal Pro-X carboxypeptidase" evidence="19">
    <location>
        <begin position="17"/>
        <end position="556"/>
    </location>
</feature>
<evidence type="ECO:0000256" key="11">
    <source>
        <dbReference type="ARBA" id="ARBA00023228"/>
    </source>
</evidence>
<keyword evidence="6 19" id="KW-0732">Signal</keyword>
<keyword evidence="8" id="KW-0865">Zymogen</keyword>
<dbReference type="GO" id="GO:0006508">
    <property type="term" value="P:proteolysis"/>
    <property type="evidence" value="ECO:0007669"/>
    <property type="project" value="UniProtKB-KW"/>
</dbReference>
<keyword evidence="5" id="KW-0645">Protease</keyword>
<reference evidence="20" key="1">
    <citation type="journal article" date="2023" name="Mol. Biol. Evol.">
        <title>Third-Generation Sequencing Reveals the Adaptive Role of the Epigenome in Three Deep-Sea Polychaetes.</title>
        <authorList>
            <person name="Perez M."/>
            <person name="Aroh O."/>
            <person name="Sun Y."/>
            <person name="Lan Y."/>
            <person name="Juniper S.K."/>
            <person name="Young C.R."/>
            <person name="Angers B."/>
            <person name="Qian P.Y."/>
        </authorList>
    </citation>
    <scope>NUCLEOTIDE SEQUENCE</scope>
    <source>
        <strain evidence="20">R07B-5</strain>
    </source>
</reference>
<dbReference type="InterPro" id="IPR008758">
    <property type="entry name" value="Peptidase_S28"/>
</dbReference>
<evidence type="ECO:0000256" key="9">
    <source>
        <dbReference type="ARBA" id="ARBA00023157"/>
    </source>
</evidence>
<keyword evidence="9" id="KW-1015">Disulfide bond</keyword>
<dbReference type="PANTHER" id="PTHR11010:SF38">
    <property type="entry name" value="LYSOSOMAL PRO-X CARBOXYPEPTIDASE"/>
    <property type="match status" value="1"/>
</dbReference>
<evidence type="ECO:0000256" key="19">
    <source>
        <dbReference type="SAM" id="SignalP"/>
    </source>
</evidence>
<keyword evidence="21" id="KW-1185">Reference proteome</keyword>
<dbReference type="GO" id="GO:0004185">
    <property type="term" value="F:serine-type carboxypeptidase activity"/>
    <property type="evidence" value="ECO:0007669"/>
    <property type="project" value="UniProtKB-EC"/>
</dbReference>
<dbReference type="AlphaFoldDB" id="A0AAD9NYF6"/>
<dbReference type="EMBL" id="JAODUO010000253">
    <property type="protein sequence ID" value="KAK2184764.1"/>
    <property type="molecule type" value="Genomic_DNA"/>
</dbReference>
<accession>A0AAD9NYF6</accession>
<evidence type="ECO:0000256" key="4">
    <source>
        <dbReference type="ARBA" id="ARBA00022645"/>
    </source>
</evidence>
<dbReference type="GO" id="GO:0008239">
    <property type="term" value="F:dipeptidyl-peptidase activity"/>
    <property type="evidence" value="ECO:0007669"/>
    <property type="project" value="TreeGrafter"/>
</dbReference>
<evidence type="ECO:0000256" key="2">
    <source>
        <dbReference type="ARBA" id="ARBA00011079"/>
    </source>
</evidence>
<comment type="subcellular location">
    <subcellularLocation>
        <location evidence="1">Lysosome</location>
    </subcellularLocation>
</comment>
<keyword evidence="10" id="KW-0325">Glycoprotein</keyword>
<dbReference type="Gene3D" id="1.20.120.980">
    <property type="entry name" value="Serine carboxypeptidase S28, SKS domain"/>
    <property type="match status" value="1"/>
</dbReference>
<feature type="transmembrane region" description="Helical" evidence="18">
    <location>
        <begin position="514"/>
        <end position="533"/>
    </location>
</feature>
<evidence type="ECO:0000313" key="20">
    <source>
        <dbReference type="EMBL" id="KAK2184764.1"/>
    </source>
</evidence>
<dbReference type="EC" id="3.4.16.2" evidence="14"/>